<dbReference type="HOGENOM" id="CLU_3102748_0_0_6"/>
<reference evidence="1 2" key="1">
    <citation type="journal article" date="2005" name="Genome Res.">
        <title>Coping with cold: the genome of the versatile marine Antarctica bacterium Pseudoalteromonas haloplanktis TAC125.</title>
        <authorList>
            <person name="Medigue C."/>
            <person name="Krin E."/>
            <person name="Pascal G."/>
            <person name="Barbe V."/>
            <person name="Bernsel A."/>
            <person name="Bertin P."/>
            <person name="Cheung F."/>
            <person name="Cruveiller S."/>
            <person name="Damico S."/>
            <person name="Duilio A."/>
            <person name="Fang G."/>
            <person name="Feller G."/>
            <person name="Mangenot S."/>
            <person name="Marino G."/>
            <person name="Nilsson J."/>
            <person name="Parilli E."/>
            <person name="Rocha E."/>
            <person name="Rouy Z."/>
            <person name="Sekowska A."/>
            <person name="Tutino M.L."/>
            <person name="Vallenet D."/>
            <person name="von Heijne G."/>
            <person name="Danchin A."/>
        </authorList>
    </citation>
    <scope>NUCLEOTIDE SEQUENCE [LARGE SCALE GENOMIC DNA]</scope>
    <source>
        <strain evidence="2">TAC 125</strain>
    </source>
</reference>
<accession>Q3II71</accession>
<organism evidence="1 2">
    <name type="scientific">Pseudoalteromonas translucida (strain TAC 125)</name>
    <dbReference type="NCBI Taxonomy" id="326442"/>
    <lineage>
        <taxon>Bacteria</taxon>
        <taxon>Pseudomonadati</taxon>
        <taxon>Pseudomonadota</taxon>
        <taxon>Gammaproteobacteria</taxon>
        <taxon>Alteromonadales</taxon>
        <taxon>Pseudoalteromonadaceae</taxon>
        <taxon>Pseudoalteromonas</taxon>
    </lineage>
</organism>
<dbReference type="KEGG" id="pha:PSHAa2427"/>
<evidence type="ECO:0000313" key="2">
    <source>
        <dbReference type="Proteomes" id="UP000006843"/>
    </source>
</evidence>
<keyword evidence="2" id="KW-1185">Reference proteome</keyword>
<dbReference type="AlphaFoldDB" id="Q3II71"/>
<dbReference type="Proteomes" id="UP000006843">
    <property type="component" value="Chromosome I"/>
</dbReference>
<evidence type="ECO:0000313" key="1">
    <source>
        <dbReference type="EMBL" id="CAI87476.1"/>
    </source>
</evidence>
<proteinExistence type="predicted"/>
<sequence>MRFWLCLAEINAPKKQLAININHNKVPSSTCSAKQQNVSEINAQVIAANQK</sequence>
<gene>
    <name evidence="1" type="ordered locus">PSHAa2427</name>
</gene>
<name>Q3II71_PSET1</name>
<protein>
    <submittedName>
        <fullName evidence="1">Orphan protein</fullName>
    </submittedName>
</protein>
<dbReference type="STRING" id="326442.PSHAa2427"/>
<dbReference type="EMBL" id="CR954246">
    <property type="protein sequence ID" value="CAI87476.1"/>
    <property type="molecule type" value="Genomic_DNA"/>
</dbReference>